<keyword evidence="4" id="KW-1185">Reference proteome</keyword>
<dbReference type="Pfam" id="PF10046">
    <property type="entry name" value="BLOC1_2"/>
    <property type="match status" value="1"/>
</dbReference>
<evidence type="ECO:0000313" key="3">
    <source>
        <dbReference type="EMBL" id="RKP32852.1"/>
    </source>
</evidence>
<evidence type="ECO:0000259" key="2">
    <source>
        <dbReference type="PROSITE" id="PS51126"/>
    </source>
</evidence>
<accession>A0A4P9ZJX1</accession>
<organism evidence="3 4">
    <name type="scientific">Metschnikowia bicuspidata</name>
    <dbReference type="NCBI Taxonomy" id="27322"/>
    <lineage>
        <taxon>Eukaryota</taxon>
        <taxon>Fungi</taxon>
        <taxon>Dikarya</taxon>
        <taxon>Ascomycota</taxon>
        <taxon>Saccharomycotina</taxon>
        <taxon>Pichiomycetes</taxon>
        <taxon>Metschnikowiaceae</taxon>
        <taxon>Metschnikowia</taxon>
    </lineage>
</organism>
<feature type="domain" description="Dilute" evidence="2">
    <location>
        <begin position="1"/>
        <end position="106"/>
    </location>
</feature>
<dbReference type="InterPro" id="IPR019269">
    <property type="entry name" value="BLOC1_su2"/>
</dbReference>
<gene>
    <name evidence="3" type="ORF">METBISCDRAFT_25405</name>
</gene>
<dbReference type="EMBL" id="ML004429">
    <property type="protein sequence ID" value="RKP32852.1"/>
    <property type="molecule type" value="Genomic_DNA"/>
</dbReference>
<protein>
    <recommendedName>
        <fullName evidence="2">Dilute domain-containing protein</fullName>
    </recommendedName>
</protein>
<dbReference type="PROSITE" id="PS51126">
    <property type="entry name" value="DILUTE"/>
    <property type="match status" value="1"/>
</dbReference>
<dbReference type="InterPro" id="IPR002710">
    <property type="entry name" value="Dilute_dom"/>
</dbReference>
<dbReference type="OrthoDB" id="244061at2759"/>
<proteinExistence type="inferred from homology"/>
<dbReference type="AlphaFoldDB" id="A0A4P9ZJX1"/>
<comment type="similarity">
    <text evidence="1">Belongs to the BLOC1S2 family.</text>
</comment>
<evidence type="ECO:0000256" key="1">
    <source>
        <dbReference type="ARBA" id="ARBA00008468"/>
    </source>
</evidence>
<name>A0A4P9ZJX1_9ASCO</name>
<reference evidence="4" key="1">
    <citation type="journal article" date="2018" name="Nat. Microbiol.">
        <title>Leveraging single-cell genomics to expand the fungal tree of life.</title>
        <authorList>
            <person name="Ahrendt S.R."/>
            <person name="Quandt C.A."/>
            <person name="Ciobanu D."/>
            <person name="Clum A."/>
            <person name="Salamov A."/>
            <person name="Andreopoulos B."/>
            <person name="Cheng J.F."/>
            <person name="Woyke T."/>
            <person name="Pelin A."/>
            <person name="Henrissat B."/>
            <person name="Reynolds N.K."/>
            <person name="Benny G.L."/>
            <person name="Smith M.E."/>
            <person name="James T.Y."/>
            <person name="Grigoriev I.V."/>
        </authorList>
    </citation>
    <scope>NUCLEOTIDE SEQUENCE [LARGE SCALE GENOMIC DNA]</scope>
    <source>
        <strain evidence="4">Baker2002</strain>
    </source>
</reference>
<evidence type="ECO:0000313" key="4">
    <source>
        <dbReference type="Proteomes" id="UP000268321"/>
    </source>
</evidence>
<dbReference type="Proteomes" id="UP000268321">
    <property type="component" value="Unassembled WGS sequence"/>
</dbReference>
<sequence length="106" mass="12140">MAPNDLLRLIARALSSFKKVIEADTEVSTIDLNLLEWLNTNQFLNYIKLELDISTLAAATEKNELLEAEFNLILEDLSHIELQILKLNQLGKEALLLVEYLENEQE</sequence>